<dbReference type="PANTHER" id="PTHR43671">
    <property type="entry name" value="SERINE/THREONINE-PROTEIN KINASE NEK"/>
    <property type="match status" value="1"/>
</dbReference>
<keyword evidence="4 7" id="KW-0547">Nucleotide-binding</keyword>
<feature type="binding site" evidence="7">
    <location>
        <position position="39"/>
    </location>
    <ligand>
        <name>ATP</name>
        <dbReference type="ChEBI" id="CHEBI:30616"/>
    </ligand>
</feature>
<dbReference type="SUPFAM" id="SSF56112">
    <property type="entry name" value="Protein kinase-like (PK-like)"/>
    <property type="match status" value="1"/>
</dbReference>
<sequence length="451" mass="52814">MSDQIWFQKYRIIKLLGRGGSAEVFLAEHIKLKSLRAIKRISKDHIQHEQLLNEAYILKNLKHSCIPVIYDFEEDVFNSYIIEQYIEGTSLKVFRQQYRQLKENLILKFAIQICDLLQYLYSLDNPILYLDLKPENIIVSDNVVKLIDFGASVFKNNLFERKFSFGTKGYAAPELYTGHTPDERTDIYGIGALLYYMAAGTTYDCKLLKGYQNKYIKRYSKSLQRIIEQCLRQHPFLRYPSVYVLKNKLLEINHKKIICRSINEESISIAVAGTQHRIGTTHLSILITAYYNKYGNKALYMERNDSNHISEILNRYQNIKTKDGICQIFNCNILPNFTLNLPINKQDYPVTVMDYGCLDTNNLEDYLRADIKLIISGGKEWELGNTEEVLRLLNKQEDIKYLFNFLDGNQFGKIIKHMDKLNCYRIPYEPDPFMQKNNEYLNDLIKSLIKA</sequence>
<dbReference type="InterPro" id="IPR011009">
    <property type="entry name" value="Kinase-like_dom_sf"/>
</dbReference>
<evidence type="ECO:0000259" key="8">
    <source>
        <dbReference type="PROSITE" id="PS50011"/>
    </source>
</evidence>
<evidence type="ECO:0000313" key="10">
    <source>
        <dbReference type="Proteomes" id="UP000464314"/>
    </source>
</evidence>
<proteinExistence type="inferred from homology"/>
<feature type="domain" description="Protein kinase" evidence="8">
    <location>
        <begin position="10"/>
        <end position="250"/>
    </location>
</feature>
<evidence type="ECO:0000256" key="4">
    <source>
        <dbReference type="ARBA" id="ARBA00022741"/>
    </source>
</evidence>
<dbReference type="EC" id="2.7.11.1" evidence="2"/>
<organism evidence="9 10">
    <name type="scientific">Anaerocolumna sedimenticola</name>
    <dbReference type="NCBI Taxonomy" id="2696063"/>
    <lineage>
        <taxon>Bacteria</taxon>
        <taxon>Bacillati</taxon>
        <taxon>Bacillota</taxon>
        <taxon>Clostridia</taxon>
        <taxon>Lachnospirales</taxon>
        <taxon>Lachnospiraceae</taxon>
        <taxon>Anaerocolumna</taxon>
    </lineage>
</organism>
<evidence type="ECO:0000256" key="3">
    <source>
        <dbReference type="ARBA" id="ARBA00022679"/>
    </source>
</evidence>
<evidence type="ECO:0000256" key="6">
    <source>
        <dbReference type="ARBA" id="ARBA00022840"/>
    </source>
</evidence>
<dbReference type="PROSITE" id="PS50011">
    <property type="entry name" value="PROTEIN_KINASE_DOM"/>
    <property type="match status" value="1"/>
</dbReference>
<dbReference type="Gene3D" id="1.10.510.10">
    <property type="entry name" value="Transferase(Phosphotransferase) domain 1"/>
    <property type="match status" value="1"/>
</dbReference>
<comment type="similarity">
    <text evidence="1">Belongs to the protein kinase superfamily. NEK Ser/Thr protein kinase family. NIMA subfamily.</text>
</comment>
<dbReference type="AlphaFoldDB" id="A0A6P1TJK1"/>
<evidence type="ECO:0000256" key="5">
    <source>
        <dbReference type="ARBA" id="ARBA00022777"/>
    </source>
</evidence>
<name>A0A6P1TJK1_9FIRM</name>
<evidence type="ECO:0000256" key="1">
    <source>
        <dbReference type="ARBA" id="ARBA00010886"/>
    </source>
</evidence>
<keyword evidence="5 9" id="KW-0418">Kinase</keyword>
<reference evidence="9 10" key="1">
    <citation type="submission" date="2020-01" db="EMBL/GenBank/DDBJ databases">
        <title>Genome analysis of Anaerocolumna sp. CBA3638.</title>
        <authorList>
            <person name="Kim J."/>
            <person name="Roh S.W."/>
        </authorList>
    </citation>
    <scope>NUCLEOTIDE SEQUENCE [LARGE SCALE GENOMIC DNA]</scope>
    <source>
        <strain evidence="9 10">CBA3638</strain>
    </source>
</reference>
<dbReference type="Pfam" id="PF00069">
    <property type="entry name" value="Pkinase"/>
    <property type="match status" value="1"/>
</dbReference>
<dbReference type="CDD" id="cd14014">
    <property type="entry name" value="STKc_PknB_like"/>
    <property type="match status" value="1"/>
</dbReference>
<evidence type="ECO:0000313" key="9">
    <source>
        <dbReference type="EMBL" id="QHQ60086.1"/>
    </source>
</evidence>
<dbReference type="PANTHER" id="PTHR43671:SF13">
    <property type="entry name" value="SERINE_THREONINE-PROTEIN KINASE NEK2"/>
    <property type="match status" value="1"/>
</dbReference>
<dbReference type="PROSITE" id="PS00107">
    <property type="entry name" value="PROTEIN_KINASE_ATP"/>
    <property type="match status" value="1"/>
</dbReference>
<accession>A0A6P1TJK1</accession>
<dbReference type="InterPro" id="IPR050660">
    <property type="entry name" value="NEK_Ser/Thr_kinase"/>
</dbReference>
<dbReference type="KEGG" id="anr:Ana3638_04225"/>
<evidence type="ECO:0000256" key="2">
    <source>
        <dbReference type="ARBA" id="ARBA00012513"/>
    </source>
</evidence>
<dbReference type="GO" id="GO:0004674">
    <property type="term" value="F:protein serine/threonine kinase activity"/>
    <property type="evidence" value="ECO:0007669"/>
    <property type="project" value="UniProtKB-EC"/>
</dbReference>
<dbReference type="InterPro" id="IPR017441">
    <property type="entry name" value="Protein_kinase_ATP_BS"/>
</dbReference>
<evidence type="ECO:0000256" key="7">
    <source>
        <dbReference type="PROSITE-ProRule" id="PRU10141"/>
    </source>
</evidence>
<gene>
    <name evidence="9" type="ORF">Ana3638_04225</name>
</gene>
<dbReference type="Proteomes" id="UP000464314">
    <property type="component" value="Chromosome"/>
</dbReference>
<dbReference type="PROSITE" id="PS00108">
    <property type="entry name" value="PROTEIN_KINASE_ST"/>
    <property type="match status" value="1"/>
</dbReference>
<keyword evidence="3" id="KW-0808">Transferase</keyword>
<dbReference type="EMBL" id="CP048000">
    <property type="protein sequence ID" value="QHQ60086.1"/>
    <property type="molecule type" value="Genomic_DNA"/>
</dbReference>
<keyword evidence="10" id="KW-1185">Reference proteome</keyword>
<keyword evidence="6 7" id="KW-0067">ATP-binding</keyword>
<dbReference type="SMART" id="SM00220">
    <property type="entry name" value="S_TKc"/>
    <property type="match status" value="1"/>
</dbReference>
<dbReference type="GO" id="GO:0005524">
    <property type="term" value="F:ATP binding"/>
    <property type="evidence" value="ECO:0007669"/>
    <property type="project" value="UniProtKB-UniRule"/>
</dbReference>
<dbReference type="InterPro" id="IPR000719">
    <property type="entry name" value="Prot_kinase_dom"/>
</dbReference>
<dbReference type="InterPro" id="IPR008271">
    <property type="entry name" value="Ser/Thr_kinase_AS"/>
</dbReference>
<dbReference type="RefSeq" id="WP_161836922.1">
    <property type="nucleotide sequence ID" value="NZ_CP048000.1"/>
</dbReference>
<protein>
    <recommendedName>
        <fullName evidence="2">non-specific serine/threonine protein kinase</fullName>
        <ecNumber evidence="2">2.7.11.1</ecNumber>
    </recommendedName>
</protein>